<dbReference type="InterPro" id="IPR025554">
    <property type="entry name" value="DUF4140"/>
</dbReference>
<organism evidence="5 6">
    <name type="scientific">Roseibacillus ishigakijimensis</name>
    <dbReference type="NCBI Taxonomy" id="454146"/>
    <lineage>
        <taxon>Bacteria</taxon>
        <taxon>Pseudomonadati</taxon>
        <taxon>Verrucomicrobiota</taxon>
        <taxon>Verrucomicrobiia</taxon>
        <taxon>Verrucomicrobiales</taxon>
        <taxon>Verrucomicrobiaceae</taxon>
        <taxon>Roseibacillus</taxon>
    </lineage>
</organism>
<dbReference type="InterPro" id="IPR011935">
    <property type="entry name" value="CHP02231"/>
</dbReference>
<dbReference type="Proteomes" id="UP000604083">
    <property type="component" value="Unassembled WGS sequence"/>
</dbReference>
<dbReference type="NCBIfam" id="TIGR02231">
    <property type="entry name" value="mucoidy inhibitor MuiA family protein"/>
    <property type="match status" value="1"/>
</dbReference>
<dbReference type="PANTHER" id="PTHR31005:SF8">
    <property type="entry name" value="DUF4139 DOMAIN-CONTAINING PROTEIN"/>
    <property type="match status" value="1"/>
</dbReference>
<feature type="coiled-coil region" evidence="1">
    <location>
        <begin position="95"/>
        <end position="136"/>
    </location>
</feature>
<feature type="domain" description="DUF4140" evidence="4">
    <location>
        <begin position="40"/>
        <end position="140"/>
    </location>
</feature>
<feature type="chain" id="PRO_5036698220" evidence="2">
    <location>
        <begin position="23"/>
        <end position="615"/>
    </location>
</feature>
<dbReference type="Pfam" id="PF13600">
    <property type="entry name" value="DUF4140"/>
    <property type="match status" value="1"/>
</dbReference>
<dbReference type="RefSeq" id="WP_200391478.1">
    <property type="nucleotide sequence ID" value="NZ_JAENIO010000017.1"/>
</dbReference>
<evidence type="ECO:0000256" key="1">
    <source>
        <dbReference type="SAM" id="Coils"/>
    </source>
</evidence>
<keyword evidence="1" id="KW-0175">Coiled coil</keyword>
<evidence type="ECO:0000259" key="3">
    <source>
        <dbReference type="Pfam" id="PF13598"/>
    </source>
</evidence>
<evidence type="ECO:0000313" key="6">
    <source>
        <dbReference type="Proteomes" id="UP000604083"/>
    </source>
</evidence>
<name>A0A934RRC4_9BACT</name>
<dbReference type="PANTHER" id="PTHR31005">
    <property type="entry name" value="DUF4139 DOMAIN-CONTAINING PROTEIN"/>
    <property type="match status" value="1"/>
</dbReference>
<feature type="coiled-coil region" evidence="1">
    <location>
        <begin position="176"/>
        <end position="203"/>
    </location>
</feature>
<evidence type="ECO:0000313" key="5">
    <source>
        <dbReference type="EMBL" id="MBK1834043.1"/>
    </source>
</evidence>
<dbReference type="EMBL" id="JAENIO010000017">
    <property type="protein sequence ID" value="MBK1834043.1"/>
    <property type="molecule type" value="Genomic_DNA"/>
</dbReference>
<gene>
    <name evidence="5" type="ORF">JIN78_08220</name>
</gene>
<reference evidence="5" key="1">
    <citation type="submission" date="2021-01" db="EMBL/GenBank/DDBJ databases">
        <title>Modified the classification status of verrucomicrobia.</title>
        <authorList>
            <person name="Feng X."/>
        </authorList>
    </citation>
    <scope>NUCLEOTIDE SEQUENCE</scope>
    <source>
        <strain evidence="5">KCTC 12986</strain>
    </source>
</reference>
<proteinExistence type="predicted"/>
<feature type="signal peptide" evidence="2">
    <location>
        <begin position="1"/>
        <end position="22"/>
    </location>
</feature>
<evidence type="ECO:0000259" key="4">
    <source>
        <dbReference type="Pfam" id="PF13600"/>
    </source>
</evidence>
<keyword evidence="6" id="KW-1185">Reference proteome</keyword>
<sequence>MKLTFYPLIVGLSLLGGVGASADPEGSVPAESNQNHITEVTLYQGTALVTRQVTLPAERAGAFEVIVKGLPTATDAESVFADEGRGLEIRSVTCRQRSSEETKRVESEVARLDERIKELERAISTARNEIALRRIRQEFLRDLGSFVAPAARQEMTHGVLQAGELEKVTQMHFREYETASQEIMELDNAIADDSDELTGLREERHRLAEGPTEIYDAVIFVEKEAGAEAVFDLNYLVRDCGWSPVYNVAGVSGGEEVRLEFNALIHQVSGEDWRDAGLILSTASPTVSAQNPELTALHVEVQQSGVLPSGNDSAMAQAAHYQDVLRAKNAANRKVLAGKTVKDFADANFAANELAASAQLVELSMRSGQFKQLNQTQDGGEDLAIQYELDRAVTLVSRREAQMVRVLAVNCPASFYHVATPVLTSAVFREAELVNTGSHDLLGGKVHVYLDDKFIGRTEMPTIARGRSYTLGFGVDGQLRARRTLVDRTETVQGGNRLVEIEVEVVLDNFKEEPVTLSVRERTPHMEDTASLRVSLSESSHPLSTDRDYLRFERPKGILRWDLAVAPGTGEQATAINYTYRLEYDKSVSLQEVSGERKSVLRNEFIQRAGRSQKP</sequence>
<feature type="domain" description="DUF4139" evidence="3">
    <location>
        <begin position="232"/>
        <end position="584"/>
    </location>
</feature>
<dbReference type="AlphaFoldDB" id="A0A934RRC4"/>
<accession>A0A934RRC4</accession>
<evidence type="ECO:0000256" key="2">
    <source>
        <dbReference type="SAM" id="SignalP"/>
    </source>
</evidence>
<dbReference type="InterPro" id="IPR037291">
    <property type="entry name" value="DUF4139"/>
</dbReference>
<keyword evidence="2" id="KW-0732">Signal</keyword>
<dbReference type="Pfam" id="PF13598">
    <property type="entry name" value="DUF4139"/>
    <property type="match status" value="1"/>
</dbReference>
<protein>
    <submittedName>
        <fullName evidence="5">Mucoidy inhibitor MuiA family protein</fullName>
    </submittedName>
</protein>
<comment type="caution">
    <text evidence="5">The sequence shown here is derived from an EMBL/GenBank/DDBJ whole genome shotgun (WGS) entry which is preliminary data.</text>
</comment>